<dbReference type="AlphaFoldDB" id="A0A6A4RR63"/>
<evidence type="ECO:0000313" key="1">
    <source>
        <dbReference type="EMBL" id="KAF0022528.1"/>
    </source>
</evidence>
<sequence length="93" mass="10495">MTRLLLRHKMAAERVAAAAVFCRCCGGCGSTDASSPLPLMMRGDESFSIKKVSHDLKFMRRKHHERKQSQINRVSENVSAHIDWSVNVTPTRL</sequence>
<accession>A0A6A4RR63</accession>
<gene>
    <name evidence="1" type="ORF">F2P81_025154</name>
</gene>
<evidence type="ECO:0000313" key="2">
    <source>
        <dbReference type="Proteomes" id="UP000438429"/>
    </source>
</evidence>
<dbReference type="Proteomes" id="UP000438429">
    <property type="component" value="Unassembled WGS sequence"/>
</dbReference>
<comment type="caution">
    <text evidence="1">The sequence shown here is derived from an EMBL/GenBank/DDBJ whole genome shotgun (WGS) entry which is preliminary data.</text>
</comment>
<protein>
    <submittedName>
        <fullName evidence="1">Uncharacterized protein</fullName>
    </submittedName>
</protein>
<proteinExistence type="predicted"/>
<dbReference type="EMBL" id="VEVO01000025">
    <property type="protein sequence ID" value="KAF0022528.1"/>
    <property type="molecule type" value="Genomic_DNA"/>
</dbReference>
<organism evidence="1 2">
    <name type="scientific">Scophthalmus maximus</name>
    <name type="common">Turbot</name>
    <name type="synonym">Psetta maxima</name>
    <dbReference type="NCBI Taxonomy" id="52904"/>
    <lineage>
        <taxon>Eukaryota</taxon>
        <taxon>Metazoa</taxon>
        <taxon>Chordata</taxon>
        <taxon>Craniata</taxon>
        <taxon>Vertebrata</taxon>
        <taxon>Euteleostomi</taxon>
        <taxon>Actinopterygii</taxon>
        <taxon>Neopterygii</taxon>
        <taxon>Teleostei</taxon>
        <taxon>Neoteleostei</taxon>
        <taxon>Acanthomorphata</taxon>
        <taxon>Carangaria</taxon>
        <taxon>Pleuronectiformes</taxon>
        <taxon>Pleuronectoidei</taxon>
        <taxon>Scophthalmidae</taxon>
        <taxon>Scophthalmus</taxon>
    </lineage>
</organism>
<reference evidence="1 2" key="1">
    <citation type="submission" date="2019-06" db="EMBL/GenBank/DDBJ databases">
        <title>Draft genomes of female and male turbot (Scophthalmus maximus).</title>
        <authorList>
            <person name="Xu H."/>
            <person name="Xu X.-W."/>
            <person name="Shao C."/>
            <person name="Chen S."/>
        </authorList>
    </citation>
    <scope>NUCLEOTIDE SEQUENCE [LARGE SCALE GENOMIC DNA]</scope>
    <source>
        <strain evidence="1">Ysfricsl-2016a</strain>
        <tissue evidence="1">Blood</tissue>
    </source>
</reference>
<name>A0A6A4RR63_SCOMX</name>